<dbReference type="RefSeq" id="WP_100377706.1">
    <property type="nucleotide sequence ID" value="NZ_PGFD01000002.1"/>
</dbReference>
<comment type="caution">
    <text evidence="1">The sequence shown here is derived from an EMBL/GenBank/DDBJ whole genome shotgun (WGS) entry which is preliminary data.</text>
</comment>
<protein>
    <submittedName>
        <fullName evidence="1">Uncharacterized protein</fullName>
    </submittedName>
</protein>
<name>A0A2M9C2R2_9FLAO</name>
<dbReference type="EMBL" id="PGFD01000002">
    <property type="protein sequence ID" value="PJJ64729.1"/>
    <property type="molecule type" value="Genomic_DNA"/>
</dbReference>
<accession>A0A2M9C2R2</accession>
<sequence>MKYFICLILTFLVNAKSFSQNKHTVENDIKEITNYLKEDNLISFFKKHQSYKQLLEDYLKNGDTLRYKRMSDSSEYKFNNAMYSDNIIRNFLNYKKIFTVEDKKIKIDWKHSLVKEILIEESRISIDKSSINQEMFVPAKVLVSNSQDSSLVIVDISLIYSKSGNLMSFRILENIHVGFPSIKEYVKFENEKMEKLLKNAVLNERRNSLKRIDNTEDPSKQYQKTYVSENNNADKLILTFEAKENTTSLRLVNRVINGNLKHNKSFGEWENWEGIVVFNPYGSETTWYMYENNGKIICFSIDAYIKDIDKMRVVTFSQIKDNGR</sequence>
<organism evidence="1 2">
    <name type="scientific">Chryseobacterium geocarposphaerae</name>
    <dbReference type="NCBI Taxonomy" id="1416776"/>
    <lineage>
        <taxon>Bacteria</taxon>
        <taxon>Pseudomonadati</taxon>
        <taxon>Bacteroidota</taxon>
        <taxon>Flavobacteriia</taxon>
        <taxon>Flavobacteriales</taxon>
        <taxon>Weeksellaceae</taxon>
        <taxon>Chryseobacterium group</taxon>
        <taxon>Chryseobacterium</taxon>
    </lineage>
</organism>
<dbReference type="AlphaFoldDB" id="A0A2M9C2R2"/>
<dbReference type="OrthoDB" id="1237047at2"/>
<gene>
    <name evidence="1" type="ORF">CLV73_3097</name>
</gene>
<dbReference type="Proteomes" id="UP000228740">
    <property type="component" value="Unassembled WGS sequence"/>
</dbReference>
<evidence type="ECO:0000313" key="2">
    <source>
        <dbReference type="Proteomes" id="UP000228740"/>
    </source>
</evidence>
<keyword evidence="2" id="KW-1185">Reference proteome</keyword>
<evidence type="ECO:0000313" key="1">
    <source>
        <dbReference type="EMBL" id="PJJ64729.1"/>
    </source>
</evidence>
<proteinExistence type="predicted"/>
<reference evidence="1 2" key="1">
    <citation type="submission" date="2017-11" db="EMBL/GenBank/DDBJ databases">
        <title>Genomic Encyclopedia of Archaeal and Bacterial Type Strains, Phase II (KMG-II): From Individual Species to Whole Genera.</title>
        <authorList>
            <person name="Goeker M."/>
        </authorList>
    </citation>
    <scope>NUCLEOTIDE SEQUENCE [LARGE SCALE GENOMIC DNA]</scope>
    <source>
        <strain evidence="1 2">DSM 27617</strain>
    </source>
</reference>